<protein>
    <submittedName>
        <fullName evidence="1">MAP3K12-binding inhibitory 1</fullName>
    </submittedName>
</protein>
<name>A0A3M7RWR4_BRAPC</name>
<dbReference type="Proteomes" id="UP000276133">
    <property type="component" value="Unassembled WGS sequence"/>
</dbReference>
<sequence length="159" mass="18629">MNHNENFMSHIKSESMEIIEKHDEFLKENFDEYSKNDFLSTCDPALIEINYSNEKINENINNFFRMKEDKINKKNLLNYCGILDPVSETVGCARSKSIYVAKFGNSHIKKSKIINPYGALSQKYQQEMLNVQKKKLIDFTKSYVKPIDVNQLNKDRNGY</sequence>
<organism evidence="1 2">
    <name type="scientific">Brachionus plicatilis</name>
    <name type="common">Marine rotifer</name>
    <name type="synonym">Brachionus muelleri</name>
    <dbReference type="NCBI Taxonomy" id="10195"/>
    <lineage>
        <taxon>Eukaryota</taxon>
        <taxon>Metazoa</taxon>
        <taxon>Spiralia</taxon>
        <taxon>Gnathifera</taxon>
        <taxon>Rotifera</taxon>
        <taxon>Eurotatoria</taxon>
        <taxon>Monogononta</taxon>
        <taxon>Pseudotrocha</taxon>
        <taxon>Ploima</taxon>
        <taxon>Brachionidae</taxon>
        <taxon>Brachionus</taxon>
    </lineage>
</organism>
<comment type="caution">
    <text evidence="1">The sequence shown here is derived from an EMBL/GenBank/DDBJ whole genome shotgun (WGS) entry which is preliminary data.</text>
</comment>
<proteinExistence type="predicted"/>
<keyword evidence="2" id="KW-1185">Reference proteome</keyword>
<dbReference type="EMBL" id="REGN01002468">
    <property type="protein sequence ID" value="RNA27946.1"/>
    <property type="molecule type" value="Genomic_DNA"/>
</dbReference>
<evidence type="ECO:0000313" key="1">
    <source>
        <dbReference type="EMBL" id="RNA27946.1"/>
    </source>
</evidence>
<reference evidence="1 2" key="1">
    <citation type="journal article" date="2018" name="Sci. Rep.">
        <title>Genomic signatures of local adaptation to the degree of environmental predictability in rotifers.</title>
        <authorList>
            <person name="Franch-Gras L."/>
            <person name="Hahn C."/>
            <person name="Garcia-Roger E.M."/>
            <person name="Carmona M.J."/>
            <person name="Serra M."/>
            <person name="Gomez A."/>
        </authorList>
    </citation>
    <scope>NUCLEOTIDE SEQUENCE [LARGE SCALE GENOMIC DNA]</scope>
    <source>
        <strain evidence="1">HYR1</strain>
    </source>
</reference>
<accession>A0A3M7RWR4</accession>
<dbReference type="AlphaFoldDB" id="A0A3M7RWR4"/>
<dbReference type="OrthoDB" id="10401494at2759"/>
<gene>
    <name evidence="1" type="ORF">BpHYR1_041815</name>
</gene>
<evidence type="ECO:0000313" key="2">
    <source>
        <dbReference type="Proteomes" id="UP000276133"/>
    </source>
</evidence>